<proteinExistence type="predicted"/>
<dbReference type="AlphaFoldDB" id="A0A3Q8AYN3"/>
<keyword evidence="1" id="KW-0614">Plasmid</keyword>
<sequence length="42" mass="4713">MRIALARRMSRLEVTPTDAAPPMAIQHAGQMMKRRITEFASA</sequence>
<name>A0A3Q8AYN3_AGRTU</name>
<dbReference type="EMBL" id="KX388535">
    <property type="protein sequence ID" value="ARU12394.1"/>
    <property type="molecule type" value="Genomic_DNA"/>
</dbReference>
<reference evidence="1" key="1">
    <citation type="submission" date="2016-06" db="EMBL/GenBank/DDBJ databases">
        <title>Complete sequence of Ti-plasmid pTiEU6.</title>
        <authorList>
            <person name="Shao S."/>
            <person name="Henkel C."/>
            <person name="van Heusden G.H."/>
            <person name="Hooykaas P."/>
        </authorList>
    </citation>
    <scope>NUCLEOTIDE SEQUENCE</scope>
    <source>
        <strain evidence="1">EU6</strain>
        <plasmid evidence="1">pTiEU6</plasmid>
    </source>
</reference>
<geneLocation type="plasmid" evidence="1">
    <name>pTiEU6</name>
</geneLocation>
<gene>
    <name evidence="1" type="ORF">AgrTiEU6_174</name>
</gene>
<organism evidence="1">
    <name type="scientific">Agrobacterium tumefaciens</name>
    <dbReference type="NCBI Taxonomy" id="358"/>
    <lineage>
        <taxon>Bacteria</taxon>
        <taxon>Pseudomonadati</taxon>
        <taxon>Pseudomonadota</taxon>
        <taxon>Alphaproteobacteria</taxon>
        <taxon>Hyphomicrobiales</taxon>
        <taxon>Rhizobiaceae</taxon>
        <taxon>Rhizobium/Agrobacterium group</taxon>
        <taxon>Agrobacterium</taxon>
        <taxon>Agrobacterium tumefaciens complex</taxon>
    </lineage>
</organism>
<accession>A0A3Q8AYN3</accession>
<protein>
    <submittedName>
        <fullName evidence="1">Uncharacterized protein</fullName>
    </submittedName>
</protein>
<evidence type="ECO:0000313" key="1">
    <source>
        <dbReference type="EMBL" id="ARU12394.1"/>
    </source>
</evidence>